<comment type="caution">
    <text evidence="4">The sequence shown here is derived from an EMBL/GenBank/DDBJ whole genome shotgun (WGS) entry which is preliminary data.</text>
</comment>
<feature type="compositionally biased region" description="Acidic residues" evidence="3">
    <location>
        <begin position="64"/>
        <end position="77"/>
    </location>
</feature>
<dbReference type="HAMAP" id="MF_01384">
    <property type="entry name" value="UreD"/>
    <property type="match status" value="1"/>
</dbReference>
<feature type="compositionally biased region" description="Polar residues" evidence="3">
    <location>
        <begin position="89"/>
        <end position="100"/>
    </location>
</feature>
<protein>
    <recommendedName>
        <fullName evidence="6">Urease accessory protein UreD</fullName>
    </recommendedName>
</protein>
<evidence type="ECO:0000313" key="4">
    <source>
        <dbReference type="EMBL" id="KAF5313282.1"/>
    </source>
</evidence>
<feature type="region of interest" description="Disordered" evidence="3">
    <location>
        <begin position="291"/>
        <end position="564"/>
    </location>
</feature>
<feature type="compositionally biased region" description="Low complexity" evidence="3">
    <location>
        <begin position="541"/>
        <end position="550"/>
    </location>
</feature>
<comment type="similarity">
    <text evidence="1">Belongs to the UreD family.</text>
</comment>
<reference evidence="4 5" key="1">
    <citation type="journal article" date="2020" name="ISME J.">
        <title>Uncovering the hidden diversity of litter-decomposition mechanisms in mushroom-forming fungi.</title>
        <authorList>
            <person name="Floudas D."/>
            <person name="Bentzer J."/>
            <person name="Ahren D."/>
            <person name="Johansson T."/>
            <person name="Persson P."/>
            <person name="Tunlid A."/>
        </authorList>
    </citation>
    <scope>NUCLEOTIDE SEQUENCE [LARGE SCALE GENOMIC DNA]</scope>
    <source>
        <strain evidence="4 5">CBS 101986</strain>
    </source>
</reference>
<evidence type="ECO:0008006" key="6">
    <source>
        <dbReference type="Google" id="ProtNLM"/>
    </source>
</evidence>
<evidence type="ECO:0000256" key="3">
    <source>
        <dbReference type="SAM" id="MobiDB-lite"/>
    </source>
</evidence>
<gene>
    <name evidence="4" type="ORF">D9619_002995</name>
</gene>
<evidence type="ECO:0000256" key="1">
    <source>
        <dbReference type="ARBA" id="ARBA00007177"/>
    </source>
</evidence>
<feature type="region of interest" description="Disordered" evidence="3">
    <location>
        <begin position="41"/>
        <end position="115"/>
    </location>
</feature>
<dbReference type="GO" id="GO:0016151">
    <property type="term" value="F:nickel cation binding"/>
    <property type="evidence" value="ECO:0007669"/>
    <property type="project" value="InterPro"/>
</dbReference>
<name>A0A8H5B055_9AGAR</name>
<dbReference type="AlphaFoldDB" id="A0A8H5B055"/>
<keyword evidence="5" id="KW-1185">Reference proteome</keyword>
<feature type="compositionally biased region" description="Acidic residues" evidence="3">
    <location>
        <begin position="229"/>
        <end position="238"/>
    </location>
</feature>
<feature type="compositionally biased region" description="Low complexity" evidence="3">
    <location>
        <begin position="213"/>
        <end position="224"/>
    </location>
</feature>
<feature type="compositionally biased region" description="Low complexity" evidence="3">
    <location>
        <begin position="513"/>
        <end position="527"/>
    </location>
</feature>
<proteinExistence type="inferred from homology"/>
<organism evidence="4 5">
    <name type="scientific">Psilocybe cf. subviscida</name>
    <dbReference type="NCBI Taxonomy" id="2480587"/>
    <lineage>
        <taxon>Eukaryota</taxon>
        <taxon>Fungi</taxon>
        <taxon>Dikarya</taxon>
        <taxon>Basidiomycota</taxon>
        <taxon>Agaricomycotina</taxon>
        <taxon>Agaricomycetes</taxon>
        <taxon>Agaricomycetidae</taxon>
        <taxon>Agaricales</taxon>
        <taxon>Agaricineae</taxon>
        <taxon>Strophariaceae</taxon>
        <taxon>Psilocybe</taxon>
    </lineage>
</organism>
<dbReference type="InterPro" id="IPR002669">
    <property type="entry name" value="UreD"/>
</dbReference>
<evidence type="ECO:0000313" key="5">
    <source>
        <dbReference type="Proteomes" id="UP000567179"/>
    </source>
</evidence>
<dbReference type="OrthoDB" id="19159at2759"/>
<feature type="compositionally biased region" description="Polar residues" evidence="3">
    <location>
        <begin position="624"/>
        <end position="643"/>
    </location>
</feature>
<feature type="compositionally biased region" description="Polar residues" evidence="3">
    <location>
        <begin position="416"/>
        <end position="439"/>
    </location>
</feature>
<feature type="compositionally biased region" description="Polar residues" evidence="3">
    <location>
        <begin position="481"/>
        <end position="499"/>
    </location>
</feature>
<keyword evidence="2" id="KW-0143">Chaperone</keyword>
<feature type="region of interest" description="Disordered" evidence="3">
    <location>
        <begin position="184"/>
        <end position="254"/>
    </location>
</feature>
<dbReference type="Proteomes" id="UP000567179">
    <property type="component" value="Unassembled WGS sequence"/>
</dbReference>
<evidence type="ECO:0000256" key="2">
    <source>
        <dbReference type="ARBA" id="ARBA00023186"/>
    </source>
</evidence>
<dbReference type="EMBL" id="JAACJJ010000056">
    <property type="protein sequence ID" value="KAF5313282.1"/>
    <property type="molecule type" value="Genomic_DNA"/>
</dbReference>
<feature type="compositionally biased region" description="Pro residues" evidence="3">
    <location>
        <begin position="378"/>
        <end position="387"/>
    </location>
</feature>
<feature type="region of interest" description="Disordered" evidence="3">
    <location>
        <begin position="594"/>
        <end position="691"/>
    </location>
</feature>
<dbReference type="Pfam" id="PF01774">
    <property type="entry name" value="UreD"/>
    <property type="match status" value="1"/>
</dbReference>
<feature type="compositionally biased region" description="Polar residues" evidence="3">
    <location>
        <begin position="602"/>
        <end position="614"/>
    </location>
</feature>
<dbReference type="PANTHER" id="PTHR33643:SF1">
    <property type="entry name" value="UREASE ACCESSORY PROTEIN D"/>
    <property type="match status" value="1"/>
</dbReference>
<sequence length="1221" mass="133200">MRFLDPKRNHFHTQTTSAKQVSPVLDRSDMAPMAAPTLVLPQEEWPDADFDIPEGTLLHASSDKDDEDEDWDLEMDIEQPQITRPKVVSSPTNPPNSDVGSFSGGLSGLINIRPPLKLPEDADEEEEEGISTIKALTLPTIKAKPAAKKPLVDPIDEDFEDGLALPSDMTQLSLAPLSLSHRASKASLEWGDKDNSSSSQSSDAYSTLGFAEASSVSTSSPAPSLHETETEEDDDDLDGLVLPSAMFESGQSSRQLKKILDMKKKAQPILKSLAVPKVDPEDDFETGLIITDDVDLSPSRLVSAHNHGQRIFTQPKRPPSRSTSSLRIPSRSKPERSKSPIHPPTSSMRQLQKIRLSPSPPLRPPSRSQQGYQAMVSPCPPASPTPSPSSGLLVAKPGSLRGQKSHSGLKPPTPTNPSRTFTRKASLSSLVSPPNQGTQFDAPPEDGRVSRYEVPTAASRAKHKNSTSRIHDLQIPPTRPSTPASNNAALRLTLPTQSRLRSRPALSQVFAGSSTSSSDPSIKRSISPLPPIRQPSTASLRSSAPSRTSIPTPPIPKLLKRPKRARIYGDGTELDALEDLPTDREKEIRYHVQPKGFANRIPGSTYNSKTNAKSLDTRSKGRSETSGTNDNNALQSATNTLRRTSGRIDFPTLGFPSSDVLPKKKKNVSSPSNSTSTKRKPTLIRNLNGSTTPKVVGDMKWNPSTLRWEGNDQVLRDFDAAVGTSTRPALITHLSLSAVGSPVGSLASGARIVGNMIFDPTRMCWVSTLPPDEEEPDVFANLADDEEDGWESKGGTIRANILQISNSDTVKGPSDTIDEMCSPASHSRTISESGSERGSRASMVVCDVDDAFIASCRKAEERHKAEMKGWKSTLSKQGPSDRAYLFDIRDLATRNLLLAASRKPNPKMNAGLEQVSRLLPGQGCISVAIHGDRAIISELSSTYPLKLLSPTIQNRTALVYLLSYGGGLVGGDEVNLSVRVDKGARLVLLSQGTTKVFKTRPGSRLATVKTRTTLPGQHSANTKSPTRQTFDFHIATEGLLLLLPEPVTCFRNASYTQMQKFHIDRDASVVILDWLTSGRIALDEEWVFSRYYSLNEVVYDGKTIIKDSMLLDNDNLDCTFPGRALRDRLQPYSCYAMLFLHGPMLQSVIKELIHKYDEITVFKTRSPSPLIWSLSPLDSADKGLVVRVAGMETEQVKTWVKEILSGLEGTVGLDAYHRVFP</sequence>
<feature type="region of interest" description="Disordered" evidence="3">
    <location>
        <begin position="1"/>
        <end position="26"/>
    </location>
</feature>
<dbReference type="PANTHER" id="PTHR33643">
    <property type="entry name" value="UREASE ACCESSORY PROTEIN D"/>
    <property type="match status" value="1"/>
</dbReference>
<accession>A0A8H5B055</accession>